<sequence length="67" mass="7137">MILKFGIDRILASPFICPSPTISTPATSPSSVSPTFASPNGSNQNVVSNMFPAWVFCTRYSDRPSAA</sequence>
<name>A0A1I7UR95_9PELO</name>
<dbReference type="STRING" id="1561998.A0A1I7UR95"/>
<dbReference type="Proteomes" id="UP000095282">
    <property type="component" value="Unplaced"/>
</dbReference>
<dbReference type="WBParaSite" id="Csp11.Scaffold630.g18550.t1">
    <property type="protein sequence ID" value="Csp11.Scaffold630.g18550.t1"/>
    <property type="gene ID" value="Csp11.Scaffold630.g18550"/>
</dbReference>
<evidence type="ECO:0000313" key="2">
    <source>
        <dbReference type="WBParaSite" id="Csp11.Scaffold630.g18550.t1"/>
    </source>
</evidence>
<evidence type="ECO:0000313" key="1">
    <source>
        <dbReference type="Proteomes" id="UP000095282"/>
    </source>
</evidence>
<keyword evidence="1" id="KW-1185">Reference proteome</keyword>
<organism evidence="1 2">
    <name type="scientific">Caenorhabditis tropicalis</name>
    <dbReference type="NCBI Taxonomy" id="1561998"/>
    <lineage>
        <taxon>Eukaryota</taxon>
        <taxon>Metazoa</taxon>
        <taxon>Ecdysozoa</taxon>
        <taxon>Nematoda</taxon>
        <taxon>Chromadorea</taxon>
        <taxon>Rhabditida</taxon>
        <taxon>Rhabditina</taxon>
        <taxon>Rhabditomorpha</taxon>
        <taxon>Rhabditoidea</taxon>
        <taxon>Rhabditidae</taxon>
        <taxon>Peloderinae</taxon>
        <taxon>Caenorhabditis</taxon>
    </lineage>
</organism>
<reference evidence="2" key="1">
    <citation type="submission" date="2016-11" db="UniProtKB">
        <authorList>
            <consortium name="WormBaseParasite"/>
        </authorList>
    </citation>
    <scope>IDENTIFICATION</scope>
</reference>
<proteinExistence type="predicted"/>
<dbReference type="eggNOG" id="KOG0493">
    <property type="taxonomic scope" value="Eukaryota"/>
</dbReference>
<protein>
    <submittedName>
        <fullName evidence="2">Secreted protein</fullName>
    </submittedName>
</protein>
<dbReference type="AlphaFoldDB" id="A0A1I7UR95"/>
<accession>A0A1I7UR95</accession>